<dbReference type="RefSeq" id="WP_045079528.1">
    <property type="nucleotide sequence ID" value="NZ_JSVU01000002.1"/>
</dbReference>
<reference evidence="2 3" key="1">
    <citation type="submission" date="2014-10" db="EMBL/GenBank/DDBJ databases">
        <title>Genome sequencing of Vitellibacter vladivostokensis KMM 3516.</title>
        <authorList>
            <person name="Thevarajoo S."/>
            <person name="Selvaratnam C."/>
            <person name="Goh K.M."/>
            <person name="Chong C.S."/>
        </authorList>
    </citation>
    <scope>NUCLEOTIDE SEQUENCE [LARGE SCALE GENOMIC DNA]</scope>
    <source>
        <strain evidence="2 3">KMM 3516</strain>
    </source>
</reference>
<dbReference type="Gene3D" id="3.30.950.30">
    <property type="entry name" value="Schlafen, AAA domain"/>
    <property type="match status" value="1"/>
</dbReference>
<evidence type="ECO:0000313" key="3">
    <source>
        <dbReference type="Proteomes" id="UP000033497"/>
    </source>
</evidence>
<keyword evidence="3" id="KW-1185">Reference proteome</keyword>
<dbReference type="Proteomes" id="UP000033497">
    <property type="component" value="Unassembled WGS sequence"/>
</dbReference>
<feature type="domain" description="Schlafen AlbA-2" evidence="1">
    <location>
        <begin position="15"/>
        <end position="125"/>
    </location>
</feature>
<evidence type="ECO:0000313" key="2">
    <source>
        <dbReference type="EMBL" id="KJJ39354.1"/>
    </source>
</evidence>
<dbReference type="Pfam" id="PF04326">
    <property type="entry name" value="SLFN_AlbA_2"/>
    <property type="match status" value="1"/>
</dbReference>
<comment type="caution">
    <text evidence="2">The sequence shown here is derived from an EMBL/GenBank/DDBJ whole genome shotgun (WGS) entry which is preliminary data.</text>
</comment>
<dbReference type="Gene3D" id="1.10.10.10">
    <property type="entry name" value="Winged helix-like DNA-binding domain superfamily/Winged helix DNA-binding domain"/>
    <property type="match status" value="1"/>
</dbReference>
<gene>
    <name evidence="2" type="ORF">MB09_03685</name>
</gene>
<dbReference type="InterPro" id="IPR038475">
    <property type="entry name" value="RecG_C_sf"/>
</dbReference>
<dbReference type="Gene3D" id="3.30.565.60">
    <property type="match status" value="1"/>
</dbReference>
<dbReference type="InterPro" id="IPR007421">
    <property type="entry name" value="Schlafen_AlbA_2_dom"/>
</dbReference>
<dbReference type="PANTHER" id="PTHR30595">
    <property type="entry name" value="GLPR-RELATED TRANSCRIPTIONAL REPRESSOR"/>
    <property type="match status" value="1"/>
</dbReference>
<dbReference type="InterPro" id="IPR036388">
    <property type="entry name" value="WH-like_DNA-bd_sf"/>
</dbReference>
<name>A0ABR5DKQ8_9FLAO</name>
<dbReference type="PANTHER" id="PTHR30595:SF6">
    <property type="entry name" value="SCHLAFEN ALBA-2 DOMAIN-CONTAINING PROTEIN"/>
    <property type="match status" value="1"/>
</dbReference>
<dbReference type="SUPFAM" id="SSF46785">
    <property type="entry name" value="Winged helix' DNA-binding domain"/>
    <property type="match status" value="1"/>
</dbReference>
<evidence type="ECO:0000259" key="1">
    <source>
        <dbReference type="Pfam" id="PF04326"/>
    </source>
</evidence>
<accession>A0ABR5DKQ8</accession>
<organism evidence="2 3">
    <name type="scientific">Aequorivita vladivostokensis</name>
    <dbReference type="NCBI Taxonomy" id="171194"/>
    <lineage>
        <taxon>Bacteria</taxon>
        <taxon>Pseudomonadati</taxon>
        <taxon>Bacteroidota</taxon>
        <taxon>Flavobacteriia</taxon>
        <taxon>Flavobacteriales</taxon>
        <taxon>Flavobacteriaceae</taxon>
        <taxon>Aequorivita</taxon>
    </lineage>
</organism>
<protein>
    <submittedName>
        <fullName evidence="2">ArsR family transcriptional regulator</fullName>
    </submittedName>
</protein>
<proteinExistence type="predicted"/>
<dbReference type="InterPro" id="IPR036390">
    <property type="entry name" value="WH_DNA-bd_sf"/>
</dbReference>
<dbReference type="InterPro" id="IPR038461">
    <property type="entry name" value="Schlafen_AlbA_2_dom_sf"/>
</dbReference>
<dbReference type="EMBL" id="JSVU01000002">
    <property type="protein sequence ID" value="KJJ39354.1"/>
    <property type="molecule type" value="Genomic_DNA"/>
</dbReference>
<sequence>MLSTVEIKSLIASGEGYNVEFKRNIPNKVKEVTEEICAFANAAGGTILLGVDDNNVIQGITFNNAKHSALQNSINEITPALHCEIYPLEVDGKELVLIEVPSGESKPYVLSGAIYVRQGPNSQKLTTVEEMRDFFQQADKIYFDEAPCKTIDIVQDIPDANIIQFRDLAGLNSTISNEQVFQNLKLITKEGYLKNGAALFFAKNPETFFEKAVIRCIALDGIDKRYIVDDKTMAGTLYQQFLQAMAWLKTKLNVRYDIEGVGSQPRKELWEIPETVFKEAIINALAHRDYYDKGARISIEVFTDRVEVSNPGGLVSGIPKNEFGKRSLSRNPLIFGLFERIRMVEQVGSGISRMRDLMVEEDLTPPEFNTEGIFTVTFRRPFDFDKWVDKWVDNLTDNRVGIIRAIHKDNKVSKRELEDIIGLSPTAIDNNIDALKDIGLIERMGGAKGGHWKINYILP</sequence>
<dbReference type="Pfam" id="PF13749">
    <property type="entry name" value="HATPase_c_4"/>
    <property type="match status" value="1"/>
</dbReference>